<dbReference type="SUPFAM" id="SSF117281">
    <property type="entry name" value="Kelch motif"/>
    <property type="match status" value="1"/>
</dbReference>
<proteinExistence type="predicted"/>
<keyword evidence="3" id="KW-1185">Reference proteome</keyword>
<evidence type="ECO:0000313" key="3">
    <source>
        <dbReference type="Proteomes" id="UP000008144"/>
    </source>
</evidence>
<dbReference type="GeneTree" id="ENSGT00940000164156"/>
<reference evidence="2" key="2">
    <citation type="journal article" date="2008" name="Genome Biol.">
        <title>Improved genome assembly and evidence-based global gene model set for the chordate Ciona intestinalis: new insight into intron and operon populations.</title>
        <authorList>
            <person name="Satou Y."/>
            <person name="Mineta K."/>
            <person name="Ogasawara M."/>
            <person name="Sasakura Y."/>
            <person name="Shoguchi E."/>
            <person name="Ueno K."/>
            <person name="Yamada L."/>
            <person name="Matsumoto J."/>
            <person name="Wasserscheid J."/>
            <person name="Dewar K."/>
            <person name="Wiley G.B."/>
            <person name="Macmil S.L."/>
            <person name="Roe B.A."/>
            <person name="Zeller R.W."/>
            <person name="Hastings K.E."/>
            <person name="Lemaire P."/>
            <person name="Lindquist E."/>
            <person name="Endo T."/>
            <person name="Hotta K."/>
            <person name="Inaba K."/>
        </authorList>
    </citation>
    <scope>NUCLEOTIDE SEQUENCE [LARGE SCALE GENOMIC DNA]</scope>
    <source>
        <strain evidence="2">wild type</strain>
    </source>
</reference>
<dbReference type="InParanoid" id="F6QD65"/>
<dbReference type="STRING" id="7719.ENSCINP00000004954"/>
<dbReference type="InterPro" id="IPR052392">
    <property type="entry name" value="Kelch-BTB_domain-containing"/>
</dbReference>
<dbReference type="EMBL" id="EAAA01001221">
    <property type="status" value="NOT_ANNOTATED_CDS"/>
    <property type="molecule type" value="Genomic_DNA"/>
</dbReference>
<dbReference type="Ensembl" id="ENSCINT00000004954.3">
    <property type="protein sequence ID" value="ENSCINP00000004954.3"/>
    <property type="gene ID" value="ENSCING00000002440.3"/>
</dbReference>
<dbReference type="PANTHER" id="PTHR46375:SF3">
    <property type="entry name" value="KELCH REPEAT AND BTB DOMAIN-CONTAINING PROTEIN 13"/>
    <property type="match status" value="1"/>
</dbReference>
<dbReference type="SMART" id="SM00612">
    <property type="entry name" value="Kelch"/>
    <property type="match status" value="4"/>
</dbReference>
<dbReference type="Proteomes" id="UP000008144">
    <property type="component" value="Chromosome 14"/>
</dbReference>
<dbReference type="HOGENOM" id="CLU_004253_10_3_1"/>
<organism evidence="2 3">
    <name type="scientific">Ciona intestinalis</name>
    <name type="common">Transparent sea squirt</name>
    <name type="synonym">Ascidia intestinalis</name>
    <dbReference type="NCBI Taxonomy" id="7719"/>
    <lineage>
        <taxon>Eukaryota</taxon>
        <taxon>Metazoa</taxon>
        <taxon>Chordata</taxon>
        <taxon>Tunicata</taxon>
        <taxon>Ascidiacea</taxon>
        <taxon>Phlebobranchia</taxon>
        <taxon>Cionidae</taxon>
        <taxon>Ciona</taxon>
    </lineage>
</organism>
<evidence type="ECO:0000256" key="1">
    <source>
        <dbReference type="ARBA" id="ARBA00022441"/>
    </source>
</evidence>
<dbReference type="InterPro" id="IPR015915">
    <property type="entry name" value="Kelch-typ_b-propeller"/>
</dbReference>
<reference evidence="2" key="4">
    <citation type="submission" date="2025-09" db="UniProtKB">
        <authorList>
            <consortium name="Ensembl"/>
        </authorList>
    </citation>
    <scope>IDENTIFICATION</scope>
</reference>
<dbReference type="PANTHER" id="PTHR46375">
    <property type="entry name" value="KELCH REPEAT AND BTB DOMAIN-CONTAINING PROTEIN 13-RELATED"/>
    <property type="match status" value="1"/>
</dbReference>
<reference evidence="3" key="1">
    <citation type="journal article" date="2002" name="Science">
        <title>The draft genome of Ciona intestinalis: insights into chordate and vertebrate origins.</title>
        <authorList>
            <person name="Dehal P."/>
            <person name="Satou Y."/>
            <person name="Campbell R.K."/>
            <person name="Chapman J."/>
            <person name="Degnan B."/>
            <person name="De Tomaso A."/>
            <person name="Davidson B."/>
            <person name="Di Gregorio A."/>
            <person name="Gelpke M."/>
            <person name="Goodstein D.M."/>
            <person name="Harafuji N."/>
            <person name="Hastings K.E."/>
            <person name="Ho I."/>
            <person name="Hotta K."/>
            <person name="Huang W."/>
            <person name="Kawashima T."/>
            <person name="Lemaire P."/>
            <person name="Martinez D."/>
            <person name="Meinertzhagen I.A."/>
            <person name="Necula S."/>
            <person name="Nonaka M."/>
            <person name="Putnam N."/>
            <person name="Rash S."/>
            <person name="Saiga H."/>
            <person name="Satake M."/>
            <person name="Terry A."/>
            <person name="Yamada L."/>
            <person name="Wang H.G."/>
            <person name="Awazu S."/>
            <person name="Azumi K."/>
            <person name="Boore J."/>
            <person name="Branno M."/>
            <person name="Chin-Bow S."/>
            <person name="DeSantis R."/>
            <person name="Doyle S."/>
            <person name="Francino P."/>
            <person name="Keys D.N."/>
            <person name="Haga S."/>
            <person name="Hayashi H."/>
            <person name="Hino K."/>
            <person name="Imai K.S."/>
            <person name="Inaba K."/>
            <person name="Kano S."/>
            <person name="Kobayashi K."/>
            <person name="Kobayashi M."/>
            <person name="Lee B.I."/>
            <person name="Makabe K.W."/>
            <person name="Manohar C."/>
            <person name="Matassi G."/>
            <person name="Medina M."/>
            <person name="Mochizuki Y."/>
            <person name="Mount S."/>
            <person name="Morishita T."/>
            <person name="Miura S."/>
            <person name="Nakayama A."/>
            <person name="Nishizaka S."/>
            <person name="Nomoto H."/>
            <person name="Ohta F."/>
            <person name="Oishi K."/>
            <person name="Rigoutsos I."/>
            <person name="Sano M."/>
            <person name="Sasaki A."/>
            <person name="Sasakura Y."/>
            <person name="Shoguchi E."/>
            <person name="Shin-i T."/>
            <person name="Spagnuolo A."/>
            <person name="Stainier D."/>
            <person name="Suzuki M.M."/>
            <person name="Tassy O."/>
            <person name="Takatori N."/>
            <person name="Tokuoka M."/>
            <person name="Yagi K."/>
            <person name="Yoshizaki F."/>
            <person name="Wada S."/>
            <person name="Zhang C."/>
            <person name="Hyatt P.D."/>
            <person name="Larimer F."/>
            <person name="Detter C."/>
            <person name="Doggett N."/>
            <person name="Glavina T."/>
            <person name="Hawkins T."/>
            <person name="Richardson P."/>
            <person name="Lucas S."/>
            <person name="Kohara Y."/>
            <person name="Levine M."/>
            <person name="Satoh N."/>
            <person name="Rokhsar D.S."/>
        </authorList>
    </citation>
    <scope>NUCLEOTIDE SEQUENCE [LARGE SCALE GENOMIC DNA]</scope>
</reference>
<accession>F6QD65</accession>
<name>F6QD65_CIOIN</name>
<protein>
    <submittedName>
        <fullName evidence="2">Uncharacterized protein</fullName>
    </submittedName>
</protein>
<dbReference type="Gene3D" id="2.120.10.80">
    <property type="entry name" value="Kelch-type beta propeller"/>
    <property type="match status" value="1"/>
</dbReference>
<sequence length="186" mass="20574">MFAVGGWDDGTLATAEVYEPESDKWERIAHMKEQRAHHALVSWQGRLYAFGGNSHGGPRSLLNRLSSLETYDPKTGKWTSLKSMKEKRDGLCGVALNDSIYAIGGNGLSSVERYDLRMDKWTDSCSLKMSRNAACACVVDGKIYVIGSRGDKKASTSVEFFDLKGDEWLFETDMEAARVYASAVAL</sequence>
<keyword evidence="1" id="KW-0880">Kelch repeat</keyword>
<evidence type="ECO:0000313" key="2">
    <source>
        <dbReference type="Ensembl" id="ENSCINP00000004954.3"/>
    </source>
</evidence>
<dbReference type="AlphaFoldDB" id="F6QD65"/>
<dbReference type="Pfam" id="PF01344">
    <property type="entry name" value="Kelch_1"/>
    <property type="match status" value="4"/>
</dbReference>
<reference evidence="2" key="3">
    <citation type="submission" date="2025-08" db="UniProtKB">
        <authorList>
            <consortium name="Ensembl"/>
        </authorList>
    </citation>
    <scope>IDENTIFICATION</scope>
</reference>
<dbReference type="OMA" id="WERIAHM"/>
<dbReference type="InterPro" id="IPR006652">
    <property type="entry name" value="Kelch_1"/>
</dbReference>